<dbReference type="SUPFAM" id="SSF52096">
    <property type="entry name" value="ClpP/crotonase"/>
    <property type="match status" value="1"/>
</dbReference>
<evidence type="ECO:0000313" key="3">
    <source>
        <dbReference type="EMBL" id="GLQ23932.1"/>
    </source>
</evidence>
<keyword evidence="4" id="KW-1185">Reference proteome</keyword>
<dbReference type="Proteomes" id="UP001161391">
    <property type="component" value="Unassembled WGS sequence"/>
</dbReference>
<reference evidence="3" key="1">
    <citation type="journal article" date="2014" name="Int. J. Syst. Evol. Microbiol.">
        <title>Complete genome of a new Firmicutes species belonging to the dominant human colonic microbiota ('Ruminococcus bicirculans') reveals two chromosomes and a selective capacity to utilize plant glucans.</title>
        <authorList>
            <consortium name="NISC Comparative Sequencing Program"/>
            <person name="Wegmann U."/>
            <person name="Louis P."/>
            <person name="Goesmann A."/>
            <person name="Henrissat B."/>
            <person name="Duncan S.H."/>
            <person name="Flint H.J."/>
        </authorList>
    </citation>
    <scope>NUCLEOTIDE SEQUENCE</scope>
    <source>
        <strain evidence="3">NBRC 108219</strain>
    </source>
</reference>
<dbReference type="Gene3D" id="3.90.226.10">
    <property type="entry name" value="2-enoyl-CoA Hydratase, Chain A, domain 1"/>
    <property type="match status" value="1"/>
</dbReference>
<dbReference type="PANTHER" id="PTHR32060">
    <property type="entry name" value="TAIL-SPECIFIC PROTEASE"/>
    <property type="match status" value="1"/>
</dbReference>
<feature type="domain" description="Tail specific protease" evidence="2">
    <location>
        <begin position="295"/>
        <end position="482"/>
    </location>
</feature>
<sequence>MSRFLTTTLAVSLSLGASLMTSSSLGAPSPDGPASTMSLSQSQTVTFSPAQVRVDVTLARNAYRDIHPGYTRFTDQATLDQAWDLIIESADAQGGMSEADFYLAISETLALIRCDHTKAELSPSMKANRKTQTVYLPLRWTIVQNRGIIQDAPNNPQLKPGDEIITIDGRTIHDLQAALHRYIPVDGYNDHIRDGGMTASGELMGGAVDHFGSLLWDTLSTARLEIETSDGERRIVEIERVPFEDWETIATAKDAKNFKDAVTLTQVGKRGAVLSVDTFVNYRQPVDPDSLYGPVFEALASEGRDKLILDLRQNGGGSTDASQGLFSYLIDAPRQMKLVETFKTIDHDAYTNYISTWEQRAINPPRVAFKKTKAGEYQLRGVFSDATDTIKPAPTGFKGELIVLTSRNNSSGSTNLISAVRAARDVTLVGEKTGGNPAGTTAGTLFFLKLPESALKLRLPITRFTNNAGDVKDGIGLEPDVSAPDTVASLRQGRDPAMEAALAMIAD</sequence>
<keyword evidence="1" id="KW-0732">Signal</keyword>
<protein>
    <recommendedName>
        <fullName evidence="2">Tail specific protease domain-containing protein</fullName>
    </recommendedName>
</protein>
<evidence type="ECO:0000313" key="4">
    <source>
        <dbReference type="Proteomes" id="UP001161391"/>
    </source>
</evidence>
<organism evidence="3 4">
    <name type="scientific">Algimonas ampicilliniresistens</name>
    <dbReference type="NCBI Taxonomy" id="1298735"/>
    <lineage>
        <taxon>Bacteria</taxon>
        <taxon>Pseudomonadati</taxon>
        <taxon>Pseudomonadota</taxon>
        <taxon>Alphaproteobacteria</taxon>
        <taxon>Maricaulales</taxon>
        <taxon>Robiginitomaculaceae</taxon>
        <taxon>Algimonas</taxon>
    </lineage>
</organism>
<name>A0ABQ5VC00_9PROT</name>
<evidence type="ECO:0000256" key="1">
    <source>
        <dbReference type="SAM" id="SignalP"/>
    </source>
</evidence>
<dbReference type="InterPro" id="IPR029045">
    <property type="entry name" value="ClpP/crotonase-like_dom_sf"/>
</dbReference>
<dbReference type="EMBL" id="BSNK01000002">
    <property type="protein sequence ID" value="GLQ23932.1"/>
    <property type="molecule type" value="Genomic_DNA"/>
</dbReference>
<feature type="chain" id="PRO_5046303011" description="Tail specific protease domain-containing protein" evidence="1">
    <location>
        <begin position="27"/>
        <end position="507"/>
    </location>
</feature>
<dbReference type="InterPro" id="IPR005151">
    <property type="entry name" value="Tail-specific_protease"/>
</dbReference>
<proteinExistence type="predicted"/>
<dbReference type="PANTHER" id="PTHR32060:SF22">
    <property type="entry name" value="CARBOXYL-TERMINAL-PROCESSING PEPTIDASE 3, CHLOROPLASTIC"/>
    <property type="match status" value="1"/>
</dbReference>
<accession>A0ABQ5VC00</accession>
<dbReference type="Pfam" id="PF03572">
    <property type="entry name" value="Peptidase_S41"/>
    <property type="match status" value="1"/>
</dbReference>
<reference evidence="3" key="2">
    <citation type="submission" date="2023-01" db="EMBL/GenBank/DDBJ databases">
        <title>Draft genome sequence of Algimonas ampicilliniresistens strain NBRC 108219.</title>
        <authorList>
            <person name="Sun Q."/>
            <person name="Mori K."/>
        </authorList>
    </citation>
    <scope>NUCLEOTIDE SEQUENCE</scope>
    <source>
        <strain evidence="3">NBRC 108219</strain>
    </source>
</reference>
<gene>
    <name evidence="3" type="ORF">GCM10007853_18060</name>
</gene>
<comment type="caution">
    <text evidence="3">The sequence shown here is derived from an EMBL/GenBank/DDBJ whole genome shotgun (WGS) entry which is preliminary data.</text>
</comment>
<feature type="signal peptide" evidence="1">
    <location>
        <begin position="1"/>
        <end position="26"/>
    </location>
</feature>
<evidence type="ECO:0000259" key="2">
    <source>
        <dbReference type="Pfam" id="PF03572"/>
    </source>
</evidence>